<feature type="non-terminal residue" evidence="2">
    <location>
        <position position="55"/>
    </location>
</feature>
<proteinExistence type="predicted"/>
<accession>A0A382CCW6</accession>
<gene>
    <name evidence="2" type="ORF">METZ01_LOCUS176822</name>
</gene>
<keyword evidence="1" id="KW-0812">Transmembrane</keyword>
<feature type="non-terminal residue" evidence="2">
    <location>
        <position position="1"/>
    </location>
</feature>
<name>A0A382CCW6_9ZZZZ</name>
<protein>
    <submittedName>
        <fullName evidence="2">Uncharacterized protein</fullName>
    </submittedName>
</protein>
<sequence>VSKQQSNFQNYILPRHSIVLLLILCFLTGVSSHLIIFFHQLDSGIRVLHSLLMGL</sequence>
<feature type="transmembrane region" description="Helical" evidence="1">
    <location>
        <begin position="18"/>
        <end position="38"/>
    </location>
</feature>
<keyword evidence="1" id="KW-0472">Membrane</keyword>
<dbReference type="AlphaFoldDB" id="A0A382CCW6"/>
<dbReference type="EMBL" id="UINC01033928">
    <property type="protein sequence ID" value="SVB23968.1"/>
    <property type="molecule type" value="Genomic_DNA"/>
</dbReference>
<reference evidence="2" key="1">
    <citation type="submission" date="2018-05" db="EMBL/GenBank/DDBJ databases">
        <authorList>
            <person name="Lanie J.A."/>
            <person name="Ng W.-L."/>
            <person name="Kazmierczak K.M."/>
            <person name="Andrzejewski T.M."/>
            <person name="Davidsen T.M."/>
            <person name="Wayne K.J."/>
            <person name="Tettelin H."/>
            <person name="Glass J.I."/>
            <person name="Rusch D."/>
            <person name="Podicherti R."/>
            <person name="Tsui H.-C.T."/>
            <person name="Winkler M.E."/>
        </authorList>
    </citation>
    <scope>NUCLEOTIDE SEQUENCE</scope>
</reference>
<keyword evidence="1" id="KW-1133">Transmembrane helix</keyword>
<evidence type="ECO:0000313" key="2">
    <source>
        <dbReference type="EMBL" id="SVB23968.1"/>
    </source>
</evidence>
<evidence type="ECO:0000256" key="1">
    <source>
        <dbReference type="SAM" id="Phobius"/>
    </source>
</evidence>
<organism evidence="2">
    <name type="scientific">marine metagenome</name>
    <dbReference type="NCBI Taxonomy" id="408172"/>
    <lineage>
        <taxon>unclassified sequences</taxon>
        <taxon>metagenomes</taxon>
        <taxon>ecological metagenomes</taxon>
    </lineage>
</organism>